<keyword evidence="1" id="KW-0472">Membrane</keyword>
<evidence type="ECO:0000313" key="2">
    <source>
        <dbReference type="EMBL" id="JAH66036.1"/>
    </source>
</evidence>
<dbReference type="EMBL" id="GBXM01042541">
    <property type="protein sequence ID" value="JAH66036.1"/>
    <property type="molecule type" value="Transcribed_RNA"/>
</dbReference>
<accession>A0A0E9UJZ6</accession>
<organism evidence="2">
    <name type="scientific">Anguilla anguilla</name>
    <name type="common">European freshwater eel</name>
    <name type="synonym">Muraena anguilla</name>
    <dbReference type="NCBI Taxonomy" id="7936"/>
    <lineage>
        <taxon>Eukaryota</taxon>
        <taxon>Metazoa</taxon>
        <taxon>Chordata</taxon>
        <taxon>Craniata</taxon>
        <taxon>Vertebrata</taxon>
        <taxon>Euteleostomi</taxon>
        <taxon>Actinopterygii</taxon>
        <taxon>Neopterygii</taxon>
        <taxon>Teleostei</taxon>
        <taxon>Anguilliformes</taxon>
        <taxon>Anguillidae</taxon>
        <taxon>Anguilla</taxon>
    </lineage>
</organism>
<feature type="transmembrane region" description="Helical" evidence="1">
    <location>
        <begin position="41"/>
        <end position="63"/>
    </location>
</feature>
<protein>
    <submittedName>
        <fullName evidence="2">Uncharacterized protein</fullName>
    </submittedName>
</protein>
<dbReference type="AlphaFoldDB" id="A0A0E9UJZ6"/>
<proteinExistence type="predicted"/>
<reference evidence="2" key="1">
    <citation type="submission" date="2014-11" db="EMBL/GenBank/DDBJ databases">
        <authorList>
            <person name="Amaro Gonzalez C."/>
        </authorList>
    </citation>
    <scope>NUCLEOTIDE SEQUENCE</scope>
</reference>
<keyword evidence="1" id="KW-1133">Transmembrane helix</keyword>
<reference evidence="2" key="2">
    <citation type="journal article" date="2015" name="Fish Shellfish Immunol.">
        <title>Early steps in the European eel (Anguilla anguilla)-Vibrio vulnificus interaction in the gills: Role of the RtxA13 toxin.</title>
        <authorList>
            <person name="Callol A."/>
            <person name="Pajuelo D."/>
            <person name="Ebbesson L."/>
            <person name="Teles M."/>
            <person name="MacKenzie S."/>
            <person name="Amaro C."/>
        </authorList>
    </citation>
    <scope>NUCLEOTIDE SEQUENCE</scope>
</reference>
<name>A0A0E9UJZ6_ANGAN</name>
<keyword evidence="1" id="KW-0812">Transmembrane</keyword>
<feature type="transmembrane region" description="Helical" evidence="1">
    <location>
        <begin position="6"/>
        <end position="29"/>
    </location>
</feature>
<sequence>MFGTKTYFFLILLCTPKFYIHNQTIHMWLKCRFLAFIKIVFLYILFSACRNFSTIFSICWFSFRF</sequence>
<evidence type="ECO:0000256" key="1">
    <source>
        <dbReference type="SAM" id="Phobius"/>
    </source>
</evidence>